<keyword evidence="2" id="KW-1185">Reference proteome</keyword>
<dbReference type="Proteomes" id="UP001519460">
    <property type="component" value="Unassembled WGS sequence"/>
</dbReference>
<gene>
    <name evidence="1" type="ORF">BaRGS_00006837</name>
</gene>
<protein>
    <submittedName>
        <fullName evidence="1">Uncharacterized protein</fullName>
    </submittedName>
</protein>
<comment type="caution">
    <text evidence="1">The sequence shown here is derived from an EMBL/GenBank/DDBJ whole genome shotgun (WGS) entry which is preliminary data.</text>
</comment>
<dbReference type="AlphaFoldDB" id="A0ABD0LR92"/>
<reference evidence="1 2" key="1">
    <citation type="journal article" date="2023" name="Sci. Data">
        <title>Genome assembly of the Korean intertidal mud-creeper Batillaria attramentaria.</title>
        <authorList>
            <person name="Patra A.K."/>
            <person name="Ho P.T."/>
            <person name="Jun S."/>
            <person name="Lee S.J."/>
            <person name="Kim Y."/>
            <person name="Won Y.J."/>
        </authorList>
    </citation>
    <scope>NUCLEOTIDE SEQUENCE [LARGE SCALE GENOMIC DNA]</scope>
    <source>
        <strain evidence="1">Wonlab-2016</strain>
    </source>
</reference>
<name>A0ABD0LR92_9CAEN</name>
<proteinExistence type="predicted"/>
<evidence type="ECO:0000313" key="1">
    <source>
        <dbReference type="EMBL" id="KAK7502085.1"/>
    </source>
</evidence>
<sequence>MCYLDTMRREEVGQTRVPNRRYTNLNINKQRGGLAGRTRRHLDYPGLPKTLIAPGRNPRNINLVPSRIYQERQMTVNIYTETDNDQRFPEPIYDCCPNHQKNALTPSGTTHPNLPIYVNGWWGENVNTHASPRDGYQTHQLDDLTKHAPKTEPAIQQVRENMKH</sequence>
<accession>A0ABD0LR92</accession>
<dbReference type="EMBL" id="JACVVK020000028">
    <property type="protein sequence ID" value="KAK7502085.1"/>
    <property type="molecule type" value="Genomic_DNA"/>
</dbReference>
<evidence type="ECO:0000313" key="2">
    <source>
        <dbReference type="Proteomes" id="UP001519460"/>
    </source>
</evidence>
<organism evidence="1 2">
    <name type="scientific">Batillaria attramentaria</name>
    <dbReference type="NCBI Taxonomy" id="370345"/>
    <lineage>
        <taxon>Eukaryota</taxon>
        <taxon>Metazoa</taxon>
        <taxon>Spiralia</taxon>
        <taxon>Lophotrochozoa</taxon>
        <taxon>Mollusca</taxon>
        <taxon>Gastropoda</taxon>
        <taxon>Caenogastropoda</taxon>
        <taxon>Sorbeoconcha</taxon>
        <taxon>Cerithioidea</taxon>
        <taxon>Batillariidae</taxon>
        <taxon>Batillaria</taxon>
    </lineage>
</organism>